<evidence type="ECO:0000313" key="1">
    <source>
        <dbReference type="EMBL" id="SVB44472.1"/>
    </source>
</evidence>
<name>A0A382E280_9ZZZZ</name>
<sequence length="30" mass="3281">MGAVTLTCQAIEHNTFLIENIFPAFNVSKA</sequence>
<organism evidence="1">
    <name type="scientific">marine metagenome</name>
    <dbReference type="NCBI Taxonomy" id="408172"/>
    <lineage>
        <taxon>unclassified sequences</taxon>
        <taxon>metagenomes</taxon>
        <taxon>ecological metagenomes</taxon>
    </lineage>
</organism>
<proteinExistence type="predicted"/>
<gene>
    <name evidence="1" type="ORF">METZ01_LOCUS197326</name>
</gene>
<reference evidence="1" key="1">
    <citation type="submission" date="2018-05" db="EMBL/GenBank/DDBJ databases">
        <authorList>
            <person name="Lanie J.A."/>
            <person name="Ng W.-L."/>
            <person name="Kazmierczak K.M."/>
            <person name="Andrzejewski T.M."/>
            <person name="Davidsen T.M."/>
            <person name="Wayne K.J."/>
            <person name="Tettelin H."/>
            <person name="Glass J.I."/>
            <person name="Rusch D."/>
            <person name="Podicherti R."/>
            <person name="Tsui H.-C.T."/>
            <person name="Winkler M.E."/>
        </authorList>
    </citation>
    <scope>NUCLEOTIDE SEQUENCE</scope>
</reference>
<accession>A0A382E280</accession>
<protein>
    <submittedName>
        <fullName evidence="1">Uncharacterized protein</fullName>
    </submittedName>
</protein>
<dbReference type="EMBL" id="UINC01042184">
    <property type="protein sequence ID" value="SVB44472.1"/>
    <property type="molecule type" value="Genomic_DNA"/>
</dbReference>
<dbReference type="AlphaFoldDB" id="A0A382E280"/>